<gene>
    <name evidence="2" type="ORF">CIMG_10794</name>
</gene>
<keyword evidence="3" id="KW-1185">Reference proteome</keyword>
<evidence type="ECO:0000313" key="2">
    <source>
        <dbReference type="EMBL" id="KJF60134.1"/>
    </source>
</evidence>
<reference evidence="3" key="2">
    <citation type="journal article" date="2010" name="Genome Res.">
        <title>Population genomic sequencing of Coccidioides fungi reveals recent hybridization and transposon control.</title>
        <authorList>
            <person name="Neafsey D.E."/>
            <person name="Barker B.M."/>
            <person name="Sharpton T.J."/>
            <person name="Stajich J.E."/>
            <person name="Park D.J."/>
            <person name="Whiston E."/>
            <person name="Hung C.-Y."/>
            <person name="McMahan C."/>
            <person name="White J."/>
            <person name="Sykes S."/>
            <person name="Heiman D."/>
            <person name="Young S."/>
            <person name="Zeng Q."/>
            <person name="Abouelleil A."/>
            <person name="Aftuck L."/>
            <person name="Bessette D."/>
            <person name="Brown A."/>
            <person name="FitzGerald M."/>
            <person name="Lui A."/>
            <person name="Macdonald J.P."/>
            <person name="Priest M."/>
            <person name="Orbach M.J."/>
            <person name="Galgiani J.N."/>
            <person name="Kirkland T.N."/>
            <person name="Cole G.T."/>
            <person name="Birren B.W."/>
            <person name="Henn M.R."/>
            <person name="Taylor J.W."/>
            <person name="Rounsley S.D."/>
        </authorList>
    </citation>
    <scope>GENOME REANNOTATION</scope>
    <source>
        <strain evidence="3">RS</strain>
    </source>
</reference>
<dbReference type="GeneID" id="24163432"/>
<name>A0A0D8JSP3_COCIM</name>
<feature type="compositionally biased region" description="Acidic residues" evidence="1">
    <location>
        <begin position="1"/>
        <end position="10"/>
    </location>
</feature>
<dbReference type="InParanoid" id="A0A0D8JSP3"/>
<accession>A0A0D8JSP3</accession>
<dbReference type="RefSeq" id="XP_012214323.1">
    <property type="nucleotide sequence ID" value="XM_012358900.1"/>
</dbReference>
<evidence type="ECO:0000313" key="3">
    <source>
        <dbReference type="Proteomes" id="UP000001261"/>
    </source>
</evidence>
<dbReference type="VEuPathDB" id="FungiDB:CIMG_10794"/>
<evidence type="ECO:0000256" key="1">
    <source>
        <dbReference type="SAM" id="MobiDB-lite"/>
    </source>
</evidence>
<dbReference type="EMBL" id="GG704911">
    <property type="protein sequence ID" value="KJF60134.1"/>
    <property type="molecule type" value="Genomic_DNA"/>
</dbReference>
<protein>
    <submittedName>
        <fullName evidence="2">Uncharacterized protein</fullName>
    </submittedName>
</protein>
<sequence>MQPSFDDAETSDPGFVNQLRSASGEQTPWLDPRGTTGNTLRGQCRPRANDRHLAVMKRETCLLLCVPAHHLSRRNLLFTTASPSRLRPLSFRRAPKFFSPRLDPAFQAEFLCFERPKGDSYPSPLPPYFSRFLHFR</sequence>
<reference evidence="3" key="1">
    <citation type="journal article" date="2009" name="Genome Res.">
        <title>Comparative genomic analyses of the human fungal pathogens Coccidioides and their relatives.</title>
        <authorList>
            <person name="Sharpton T.J."/>
            <person name="Stajich J.E."/>
            <person name="Rounsley S.D."/>
            <person name="Gardner M.J."/>
            <person name="Wortman J.R."/>
            <person name="Jordar V.S."/>
            <person name="Maiti R."/>
            <person name="Kodira C.D."/>
            <person name="Neafsey D.E."/>
            <person name="Zeng Q."/>
            <person name="Hung C.-Y."/>
            <person name="McMahan C."/>
            <person name="Muszewska A."/>
            <person name="Grynberg M."/>
            <person name="Mandel M.A."/>
            <person name="Kellner E.M."/>
            <person name="Barker B.M."/>
            <person name="Galgiani J.N."/>
            <person name="Orbach M.J."/>
            <person name="Kirkland T.N."/>
            <person name="Cole G.T."/>
            <person name="Henn M.R."/>
            <person name="Birren B.W."/>
            <person name="Taylor J.W."/>
        </authorList>
    </citation>
    <scope>NUCLEOTIDE SEQUENCE [LARGE SCALE GENOMIC DNA]</scope>
    <source>
        <strain evidence="3">RS</strain>
    </source>
</reference>
<dbReference type="Proteomes" id="UP000001261">
    <property type="component" value="Unassembled WGS sequence"/>
</dbReference>
<dbReference type="KEGG" id="cim:CIMG_10794"/>
<feature type="region of interest" description="Disordered" evidence="1">
    <location>
        <begin position="1"/>
        <end position="44"/>
    </location>
</feature>
<dbReference type="AlphaFoldDB" id="A0A0D8JSP3"/>
<organism evidence="2 3">
    <name type="scientific">Coccidioides immitis (strain RS)</name>
    <name type="common">Valley fever fungus</name>
    <dbReference type="NCBI Taxonomy" id="246410"/>
    <lineage>
        <taxon>Eukaryota</taxon>
        <taxon>Fungi</taxon>
        <taxon>Dikarya</taxon>
        <taxon>Ascomycota</taxon>
        <taxon>Pezizomycotina</taxon>
        <taxon>Eurotiomycetes</taxon>
        <taxon>Eurotiomycetidae</taxon>
        <taxon>Onygenales</taxon>
        <taxon>Onygenaceae</taxon>
        <taxon>Coccidioides</taxon>
    </lineage>
</organism>
<proteinExistence type="predicted"/>